<reference evidence="2 3" key="1">
    <citation type="submission" date="2023-06" db="EMBL/GenBank/DDBJ databases">
        <authorList>
            <person name="Yushchuk O."/>
            <person name="Binda E."/>
            <person name="Ruckert-Reed C."/>
            <person name="Fedorenko V."/>
            <person name="Kalinowski J."/>
            <person name="Marinelli F."/>
        </authorList>
    </citation>
    <scope>NUCLEOTIDE SEQUENCE [LARGE SCALE GENOMIC DNA]</scope>
    <source>
        <strain evidence="2 3">NRRL 3884</strain>
    </source>
</reference>
<feature type="region of interest" description="Disordered" evidence="1">
    <location>
        <begin position="1"/>
        <end position="25"/>
    </location>
</feature>
<feature type="compositionally biased region" description="Basic and acidic residues" evidence="1">
    <location>
        <begin position="481"/>
        <end position="492"/>
    </location>
</feature>
<feature type="compositionally biased region" description="Low complexity" evidence="1">
    <location>
        <begin position="1"/>
        <end position="21"/>
    </location>
</feature>
<dbReference type="Proteomes" id="UP001240150">
    <property type="component" value="Chromosome"/>
</dbReference>
<sequence length="503" mass="54774">MPLPADPATTPDTVFTTLPDPGQARSHADLADRLRRLKVWAGNPSYDTIKDRINTAWTADGRPARERVCKSTVAYCFRRGRSRLDTDLVVAVIQALHPDTGYVTRWRQALRAVDGEIEAVSQVTVHDRLPPEPPGFTGRTAELDRLRHAARAGTATPVAAIEGMAGIGKTRLAVHAGHALHREQPFERTLFVDLRGFDPDPARRPADPSVVLAGFLRLLGMPGQLIPHGLERRAALCRDRLAGTRALIVLDNAATPAQAHTLLPAATSGCLTLVTSRHSLADLRPATHLSMKVFTPAEALAFLTRTVAGVPVGADPRAAARIAHRCGYLPLALTLVTAHIHGTRGWTLTDHADRLDERHHARRLDTGVELAFSVSDQRLRADQQRLLRLLALHPGPDFTARAAAALAGTDLTTARAGLDTLHRNHLLQQATPGRYTFHHLVRTFAAQSAHDEVRPAERRAALTRLFDHYLATTAAALNARHSRDPAADHRLTAPDPLLSTTKT</sequence>
<keyword evidence="3" id="KW-1185">Reference proteome</keyword>
<dbReference type="Gene3D" id="3.40.50.300">
    <property type="entry name" value="P-loop containing nucleotide triphosphate hydrolases"/>
    <property type="match status" value="1"/>
</dbReference>
<dbReference type="InterPro" id="IPR027417">
    <property type="entry name" value="P-loop_NTPase"/>
</dbReference>
<name>A0ABY8WA40_9ACTN</name>
<accession>A0ABY8WA40</accession>
<evidence type="ECO:0000313" key="3">
    <source>
        <dbReference type="Proteomes" id="UP001240150"/>
    </source>
</evidence>
<dbReference type="SUPFAM" id="SSF52540">
    <property type="entry name" value="P-loop containing nucleoside triphosphate hydrolases"/>
    <property type="match status" value="1"/>
</dbReference>
<dbReference type="PANTHER" id="PTHR47691">
    <property type="entry name" value="REGULATOR-RELATED"/>
    <property type="match status" value="1"/>
</dbReference>
<gene>
    <name evidence="2" type="ORF">ACTOB_004544</name>
</gene>
<proteinExistence type="predicted"/>
<organism evidence="2 3">
    <name type="scientific">Actinoplanes oblitus</name>
    <dbReference type="NCBI Taxonomy" id="3040509"/>
    <lineage>
        <taxon>Bacteria</taxon>
        <taxon>Bacillati</taxon>
        <taxon>Actinomycetota</taxon>
        <taxon>Actinomycetes</taxon>
        <taxon>Micromonosporales</taxon>
        <taxon>Micromonosporaceae</taxon>
        <taxon>Actinoplanes</taxon>
    </lineage>
</organism>
<dbReference type="PRINTS" id="PR00364">
    <property type="entry name" value="DISEASERSIST"/>
</dbReference>
<dbReference type="EMBL" id="CP126980">
    <property type="protein sequence ID" value="WIM92595.1"/>
    <property type="molecule type" value="Genomic_DNA"/>
</dbReference>
<evidence type="ECO:0000256" key="1">
    <source>
        <dbReference type="SAM" id="MobiDB-lite"/>
    </source>
</evidence>
<feature type="region of interest" description="Disordered" evidence="1">
    <location>
        <begin position="480"/>
        <end position="503"/>
    </location>
</feature>
<dbReference type="PANTHER" id="PTHR47691:SF3">
    <property type="entry name" value="HTH-TYPE TRANSCRIPTIONAL REGULATOR RV0890C-RELATED"/>
    <property type="match status" value="1"/>
</dbReference>
<evidence type="ECO:0000313" key="2">
    <source>
        <dbReference type="EMBL" id="WIM92595.1"/>
    </source>
</evidence>
<protein>
    <submittedName>
        <fullName evidence="2">NB-ARC domain-containing protein</fullName>
    </submittedName>
</protein>
<dbReference type="RefSeq" id="WP_284913801.1">
    <property type="nucleotide sequence ID" value="NZ_CP126980.1"/>
</dbReference>